<proteinExistence type="predicted"/>
<dbReference type="InterPro" id="IPR006680">
    <property type="entry name" value="Amidohydro-rel"/>
</dbReference>
<keyword evidence="3" id="KW-1185">Reference proteome</keyword>
<name>A0ABZ0TVY0_9SPHI</name>
<dbReference type="EMBL" id="CP139558">
    <property type="protein sequence ID" value="WPU97032.1"/>
    <property type="molecule type" value="Genomic_DNA"/>
</dbReference>
<dbReference type="RefSeq" id="WP_321566118.1">
    <property type="nucleotide sequence ID" value="NZ_CP139558.1"/>
</dbReference>
<gene>
    <name evidence="2" type="ORF">SNE25_16035</name>
</gene>
<dbReference type="Gene3D" id="3.20.20.140">
    <property type="entry name" value="Metal-dependent hydrolases"/>
    <property type="match status" value="1"/>
</dbReference>
<dbReference type="SUPFAM" id="SSF51556">
    <property type="entry name" value="Metallo-dependent hydrolases"/>
    <property type="match status" value="1"/>
</dbReference>
<dbReference type="InterPro" id="IPR032466">
    <property type="entry name" value="Metal_Hydrolase"/>
</dbReference>
<dbReference type="Pfam" id="PF04909">
    <property type="entry name" value="Amidohydro_2"/>
    <property type="match status" value="1"/>
</dbReference>
<accession>A0ABZ0TVY0</accession>
<reference evidence="2 3" key="1">
    <citation type="submission" date="2023-11" db="EMBL/GenBank/DDBJ databases">
        <title>Analysis of the Genomes of Mucilaginibacter gossypii cycad 4 and M. sabulilitoris SNA2: microbes with the potential for plant growth promotion.</title>
        <authorList>
            <person name="Hirsch A.M."/>
            <person name="Humm E."/>
            <person name="Rubbi M."/>
            <person name="Del Vecchio G."/>
            <person name="Ha S.M."/>
            <person name="Pellegrini M."/>
            <person name="Gunsalus R.P."/>
        </authorList>
    </citation>
    <scope>NUCLEOTIDE SEQUENCE [LARGE SCALE GENOMIC DNA]</scope>
    <source>
        <strain evidence="2 3">SNA2</strain>
    </source>
</reference>
<protein>
    <submittedName>
        <fullName evidence="2">Amidohydrolase family protein</fullName>
    </submittedName>
</protein>
<organism evidence="2 3">
    <name type="scientific">Mucilaginibacter sabulilitoris</name>
    <dbReference type="NCBI Taxonomy" id="1173583"/>
    <lineage>
        <taxon>Bacteria</taxon>
        <taxon>Pseudomonadati</taxon>
        <taxon>Bacteroidota</taxon>
        <taxon>Sphingobacteriia</taxon>
        <taxon>Sphingobacteriales</taxon>
        <taxon>Sphingobacteriaceae</taxon>
        <taxon>Mucilaginibacter</taxon>
    </lineage>
</organism>
<evidence type="ECO:0000313" key="3">
    <source>
        <dbReference type="Proteomes" id="UP001324380"/>
    </source>
</evidence>
<sequence length="105" mass="11733">MGEMLPMMMARSERAFRPGNGGANQRTLTDTFHQQLHITTSGFFTQPPLRIALDTFGIDNILFSVDYPFSTNEMGILFLKETSLPDDPLAKIAHGNAYKLLNLKS</sequence>
<feature type="domain" description="Amidohydrolase-related" evidence="1">
    <location>
        <begin position="37"/>
        <end position="103"/>
    </location>
</feature>
<evidence type="ECO:0000259" key="1">
    <source>
        <dbReference type="Pfam" id="PF04909"/>
    </source>
</evidence>
<dbReference type="Proteomes" id="UP001324380">
    <property type="component" value="Chromosome"/>
</dbReference>
<evidence type="ECO:0000313" key="2">
    <source>
        <dbReference type="EMBL" id="WPU97032.1"/>
    </source>
</evidence>